<feature type="coiled-coil region" evidence="1">
    <location>
        <begin position="75"/>
        <end position="106"/>
    </location>
</feature>
<dbReference type="AlphaFoldDB" id="A0AAD5C0J4"/>
<sequence>FLQLLSSSVELMAHQSSPFANLKSLKIQPDIQFSDLGENEGVEMSAEVRSYLLDGSPDATLTMVTREDVRAIKNAKLAQNLITNLRALLEEEKASIETEMAKMHEQGKAHVDPDMGWNELNMQIQEGEEKASGIISKLQQIKDLLTELPESNRATIQPSFTTLCAEADIVTSKITAFIKMVCDENQRCLSDCFHDITKALQLSS</sequence>
<evidence type="ECO:0000256" key="1">
    <source>
        <dbReference type="SAM" id="Coils"/>
    </source>
</evidence>
<proteinExistence type="predicted"/>
<dbReference type="Proteomes" id="UP001206925">
    <property type="component" value="Unassembled WGS sequence"/>
</dbReference>
<comment type="caution">
    <text evidence="2">The sequence shown here is derived from an EMBL/GenBank/DDBJ whole genome shotgun (WGS) entry which is preliminary data.</text>
</comment>
<gene>
    <name evidence="2" type="ORF">M8C21_022170</name>
</gene>
<accession>A0AAD5C0J4</accession>
<evidence type="ECO:0000313" key="2">
    <source>
        <dbReference type="EMBL" id="KAI7732842.1"/>
    </source>
</evidence>
<feature type="non-terminal residue" evidence="2">
    <location>
        <position position="204"/>
    </location>
</feature>
<evidence type="ECO:0000313" key="3">
    <source>
        <dbReference type="Proteomes" id="UP001206925"/>
    </source>
</evidence>
<dbReference type="EMBL" id="JAMZMK010010140">
    <property type="protein sequence ID" value="KAI7732842.1"/>
    <property type="molecule type" value="Genomic_DNA"/>
</dbReference>
<organism evidence="2 3">
    <name type="scientific">Ambrosia artemisiifolia</name>
    <name type="common">Common ragweed</name>
    <dbReference type="NCBI Taxonomy" id="4212"/>
    <lineage>
        <taxon>Eukaryota</taxon>
        <taxon>Viridiplantae</taxon>
        <taxon>Streptophyta</taxon>
        <taxon>Embryophyta</taxon>
        <taxon>Tracheophyta</taxon>
        <taxon>Spermatophyta</taxon>
        <taxon>Magnoliopsida</taxon>
        <taxon>eudicotyledons</taxon>
        <taxon>Gunneridae</taxon>
        <taxon>Pentapetalae</taxon>
        <taxon>asterids</taxon>
        <taxon>campanulids</taxon>
        <taxon>Asterales</taxon>
        <taxon>Asteraceae</taxon>
        <taxon>Asteroideae</taxon>
        <taxon>Heliantheae alliance</taxon>
        <taxon>Heliantheae</taxon>
        <taxon>Ambrosia</taxon>
    </lineage>
</organism>
<name>A0AAD5C0J4_AMBAR</name>
<protein>
    <submittedName>
        <fullName evidence="2">Uncharacterized protein</fullName>
    </submittedName>
</protein>
<reference evidence="2" key="1">
    <citation type="submission" date="2022-06" db="EMBL/GenBank/DDBJ databases">
        <title>Uncovering the hologenomic basis of an extraordinary plant invasion.</title>
        <authorList>
            <person name="Bieker V.C."/>
            <person name="Martin M.D."/>
            <person name="Gilbert T."/>
            <person name="Hodgins K."/>
            <person name="Battlay P."/>
            <person name="Petersen B."/>
            <person name="Wilson J."/>
        </authorList>
    </citation>
    <scope>NUCLEOTIDE SEQUENCE</scope>
    <source>
        <strain evidence="2">AA19_3_7</strain>
        <tissue evidence="2">Leaf</tissue>
    </source>
</reference>
<keyword evidence="3" id="KW-1185">Reference proteome</keyword>
<keyword evidence="1" id="KW-0175">Coiled coil</keyword>